<sequence length="202" mass="22386">MAGDLTPTDYAFLILLQIEGREISNKELDTAYGVRLIGDSYARLNGLGYVDSQKVGSTYHHTLSKTGTKLLGGQIAEDRSDKGKSNGREQQLWAALSALHNAQLDRPRVAAVNGHRGLEERIRAAYAELTTEPGAWVSLSRLRPRFADVSKDDLDKALERLLDSPDVELEPEDNQKTLKVEERRAAVRIGGENRHLLSIGLR</sequence>
<organism evidence="1 2">
    <name type="scientific">Dactylosporangium siamense</name>
    <dbReference type="NCBI Taxonomy" id="685454"/>
    <lineage>
        <taxon>Bacteria</taxon>
        <taxon>Bacillati</taxon>
        <taxon>Actinomycetota</taxon>
        <taxon>Actinomycetes</taxon>
        <taxon>Micromonosporales</taxon>
        <taxon>Micromonosporaceae</taxon>
        <taxon>Dactylosporangium</taxon>
    </lineage>
</organism>
<comment type="caution">
    <text evidence="1">The sequence shown here is derived from an EMBL/GenBank/DDBJ whole genome shotgun (WGS) entry which is preliminary data.</text>
</comment>
<gene>
    <name evidence="1" type="ORF">Dsi01nite_106990</name>
</gene>
<protein>
    <submittedName>
        <fullName evidence="1">Uncharacterized protein</fullName>
    </submittedName>
</protein>
<dbReference type="RefSeq" id="WP_203854251.1">
    <property type="nucleotide sequence ID" value="NZ_BAAAVW010000002.1"/>
</dbReference>
<reference evidence="1" key="1">
    <citation type="submission" date="2021-01" db="EMBL/GenBank/DDBJ databases">
        <title>Whole genome shotgun sequence of Dactylosporangium siamense NBRC 106093.</title>
        <authorList>
            <person name="Komaki H."/>
            <person name="Tamura T."/>
        </authorList>
    </citation>
    <scope>NUCLEOTIDE SEQUENCE</scope>
    <source>
        <strain evidence="1">NBRC 106093</strain>
    </source>
</reference>
<accession>A0A919Q1H4</accession>
<dbReference type="Proteomes" id="UP000660611">
    <property type="component" value="Unassembled WGS sequence"/>
</dbReference>
<dbReference type="EMBL" id="BONQ01000185">
    <property type="protein sequence ID" value="GIG52658.1"/>
    <property type="molecule type" value="Genomic_DNA"/>
</dbReference>
<proteinExistence type="predicted"/>
<keyword evidence="2" id="KW-1185">Reference proteome</keyword>
<evidence type="ECO:0000313" key="2">
    <source>
        <dbReference type="Proteomes" id="UP000660611"/>
    </source>
</evidence>
<name>A0A919Q1H4_9ACTN</name>
<dbReference type="AlphaFoldDB" id="A0A919Q1H4"/>
<evidence type="ECO:0000313" key="1">
    <source>
        <dbReference type="EMBL" id="GIG52658.1"/>
    </source>
</evidence>